<feature type="signal peptide" evidence="1">
    <location>
        <begin position="1"/>
        <end position="22"/>
    </location>
</feature>
<accession>A0ABU0R892</accession>
<organism evidence="2 3">
    <name type="scientific">Agromyces ramosus</name>
    <dbReference type="NCBI Taxonomy" id="33879"/>
    <lineage>
        <taxon>Bacteria</taxon>
        <taxon>Bacillati</taxon>
        <taxon>Actinomycetota</taxon>
        <taxon>Actinomycetes</taxon>
        <taxon>Micrococcales</taxon>
        <taxon>Microbacteriaceae</taxon>
        <taxon>Agromyces</taxon>
    </lineage>
</organism>
<dbReference type="EMBL" id="JAUSYY010000001">
    <property type="protein sequence ID" value="MDQ0894305.1"/>
    <property type="molecule type" value="Genomic_DNA"/>
</dbReference>
<keyword evidence="3" id="KW-1185">Reference proteome</keyword>
<reference evidence="2 3" key="1">
    <citation type="submission" date="2023-07" db="EMBL/GenBank/DDBJ databases">
        <title>Comparative genomics of wheat-associated soil bacteria to identify genetic determinants of phenazine resistance.</title>
        <authorList>
            <person name="Mouncey N."/>
        </authorList>
    </citation>
    <scope>NUCLEOTIDE SEQUENCE [LARGE SCALE GENOMIC DNA]</scope>
    <source>
        <strain evidence="2 3">V3I3</strain>
    </source>
</reference>
<keyword evidence="1" id="KW-0732">Signal</keyword>
<evidence type="ECO:0008006" key="4">
    <source>
        <dbReference type="Google" id="ProtNLM"/>
    </source>
</evidence>
<evidence type="ECO:0000313" key="3">
    <source>
        <dbReference type="Proteomes" id="UP001239083"/>
    </source>
</evidence>
<gene>
    <name evidence="2" type="ORF">QFZ26_001860</name>
</gene>
<dbReference type="RefSeq" id="WP_307041450.1">
    <property type="nucleotide sequence ID" value="NZ_JAUSYY010000001.1"/>
</dbReference>
<dbReference type="Proteomes" id="UP001239083">
    <property type="component" value="Unassembled WGS sequence"/>
</dbReference>
<feature type="chain" id="PRO_5046273728" description="DUF4352 domain-containing protein" evidence="1">
    <location>
        <begin position="23"/>
        <end position="186"/>
    </location>
</feature>
<evidence type="ECO:0000313" key="2">
    <source>
        <dbReference type="EMBL" id="MDQ0894305.1"/>
    </source>
</evidence>
<sequence length="186" mass="19364">MTRWLPALAGAALVVAAWGVAAVTPGDEAAEQPFAVAATVGERAAGRNLAATITGLRGAEAVTNDGWRAEGSWLLVDLEAEAVLSERGTLLSLATLDVGGRSYRASERPPASLFRSSLAIGLPHSGTLAFELPAGAFTASEGDDAVLRLGLHEDPRLDSVIELRLDLAEVEVDDEAELAPVVWVGR</sequence>
<name>A0ABU0R892_9MICO</name>
<evidence type="ECO:0000256" key="1">
    <source>
        <dbReference type="SAM" id="SignalP"/>
    </source>
</evidence>
<proteinExistence type="predicted"/>
<comment type="caution">
    <text evidence="2">The sequence shown here is derived from an EMBL/GenBank/DDBJ whole genome shotgun (WGS) entry which is preliminary data.</text>
</comment>
<protein>
    <recommendedName>
        <fullName evidence="4">DUF4352 domain-containing protein</fullName>
    </recommendedName>
</protein>